<comment type="caution">
    <text evidence="3">The sequence shown here is derived from an EMBL/GenBank/DDBJ whole genome shotgun (WGS) entry which is preliminary data.</text>
</comment>
<keyword evidence="4" id="KW-1185">Reference proteome</keyword>
<feature type="signal peptide" evidence="1">
    <location>
        <begin position="1"/>
        <end position="23"/>
    </location>
</feature>
<organism evidence="3 4">
    <name type="scientific">Mucilaginibacter ximonensis</name>
    <dbReference type="NCBI Taxonomy" id="538021"/>
    <lineage>
        <taxon>Bacteria</taxon>
        <taxon>Pseudomonadati</taxon>
        <taxon>Bacteroidota</taxon>
        <taxon>Sphingobacteriia</taxon>
        <taxon>Sphingobacteriales</taxon>
        <taxon>Sphingobacteriaceae</taxon>
        <taxon>Mucilaginibacter</taxon>
    </lineage>
</organism>
<dbReference type="Gene3D" id="2.60.120.560">
    <property type="entry name" value="Exo-inulinase, domain 1"/>
    <property type="match status" value="1"/>
</dbReference>
<evidence type="ECO:0000313" key="4">
    <source>
        <dbReference type="Proteomes" id="UP001597557"/>
    </source>
</evidence>
<dbReference type="Pfam" id="PF06439">
    <property type="entry name" value="3keto-disac_hyd"/>
    <property type="match status" value="1"/>
</dbReference>
<accession>A0ABW5YAZ5</accession>
<feature type="domain" description="3-keto-alpha-glucoside-1,2-lyase/3-keto-2-hydroxy-glucal hydratase" evidence="2">
    <location>
        <begin position="40"/>
        <end position="255"/>
    </location>
</feature>
<dbReference type="EMBL" id="JBHUPD010000002">
    <property type="protein sequence ID" value="MFD2872460.1"/>
    <property type="molecule type" value="Genomic_DNA"/>
</dbReference>
<evidence type="ECO:0000256" key="1">
    <source>
        <dbReference type="SAM" id="SignalP"/>
    </source>
</evidence>
<dbReference type="Proteomes" id="UP001597557">
    <property type="component" value="Unassembled WGS sequence"/>
</dbReference>
<evidence type="ECO:0000259" key="2">
    <source>
        <dbReference type="Pfam" id="PF06439"/>
    </source>
</evidence>
<reference evidence="4" key="1">
    <citation type="journal article" date="2019" name="Int. J. Syst. Evol. Microbiol.">
        <title>The Global Catalogue of Microorganisms (GCM) 10K type strain sequencing project: providing services to taxonomists for standard genome sequencing and annotation.</title>
        <authorList>
            <consortium name="The Broad Institute Genomics Platform"/>
            <consortium name="The Broad Institute Genome Sequencing Center for Infectious Disease"/>
            <person name="Wu L."/>
            <person name="Ma J."/>
        </authorList>
    </citation>
    <scope>NUCLEOTIDE SEQUENCE [LARGE SCALE GENOMIC DNA]</scope>
    <source>
        <strain evidence="4">KCTC 22437</strain>
    </source>
</reference>
<dbReference type="RefSeq" id="WP_377184164.1">
    <property type="nucleotide sequence ID" value="NZ_JBHUPD010000002.1"/>
</dbReference>
<name>A0ABW5YAZ5_9SPHI</name>
<keyword evidence="1" id="KW-0732">Signal</keyword>
<feature type="chain" id="PRO_5045262101" evidence="1">
    <location>
        <begin position="24"/>
        <end position="259"/>
    </location>
</feature>
<evidence type="ECO:0000313" key="3">
    <source>
        <dbReference type="EMBL" id="MFD2872460.1"/>
    </source>
</evidence>
<dbReference type="InterPro" id="IPR010496">
    <property type="entry name" value="AL/BT2_dom"/>
</dbReference>
<proteinExistence type="predicted"/>
<gene>
    <name evidence="3" type="ORF">ACFS5N_08280</name>
</gene>
<protein>
    <submittedName>
        <fullName evidence="3">DUF1080 domain-containing protein</fullName>
    </submittedName>
</protein>
<sequence>MKNTIAFCSKIIVFALMVFSALSVRGQAVNTLSAAEKADGWKLLFDGKTLSGWRSYYPEDNPAKGWSIENGCLKNSKGTGRPRTGGGDLMTDEKFTDFELRFEWAIAQGGNSGVYYFFQERQNNPGTKMYMGDDGTSPVGFEYQLVDDERHPDVLQNGPLHATGSLYFLIAPNDAKKLKPAGEFNESRIIVQGNHVEHWLNGAKIVSYDLGSDELKAAVARSKYKNVPGFAVKTPTRILLQDHGDVVQFRNMKIRVSRN</sequence>